<evidence type="ECO:0000256" key="2">
    <source>
        <dbReference type="ARBA" id="ARBA00022679"/>
    </source>
</evidence>
<evidence type="ECO:0000256" key="4">
    <source>
        <dbReference type="RuleBase" id="RU003953"/>
    </source>
</evidence>
<protein>
    <recommendedName>
        <fullName evidence="5">Poly A polymerase head domain-containing protein</fullName>
    </recommendedName>
</protein>
<dbReference type="Gramene" id="rna-AYBTSS11_LOCUS28985">
    <property type="protein sequence ID" value="CAJ1976842.1"/>
    <property type="gene ID" value="gene-AYBTSS11_LOCUS28985"/>
</dbReference>
<dbReference type="PANTHER" id="PTHR13734">
    <property type="entry name" value="TRNA-NUCLEOTIDYLTRANSFERASE"/>
    <property type="match status" value="1"/>
</dbReference>
<evidence type="ECO:0000256" key="3">
    <source>
        <dbReference type="ARBA" id="ARBA00022884"/>
    </source>
</evidence>
<accession>A0AA86W1U7</accession>
<evidence type="ECO:0000259" key="5">
    <source>
        <dbReference type="Pfam" id="PF01743"/>
    </source>
</evidence>
<name>A0AA86W1U7_9FABA</name>
<feature type="domain" description="Poly A polymerase head" evidence="5">
    <location>
        <begin position="154"/>
        <end position="292"/>
    </location>
</feature>
<dbReference type="EMBL" id="OY731407">
    <property type="protein sequence ID" value="CAJ1976842.1"/>
    <property type="molecule type" value="Genomic_DNA"/>
</dbReference>
<gene>
    <name evidence="6" type="ORF">AYBTSS11_LOCUS28985</name>
</gene>
<dbReference type="InterPro" id="IPR002646">
    <property type="entry name" value="PolA_pol_head_dom"/>
</dbReference>
<organism evidence="6 7">
    <name type="scientific">Sphenostylis stenocarpa</name>
    <dbReference type="NCBI Taxonomy" id="92480"/>
    <lineage>
        <taxon>Eukaryota</taxon>
        <taxon>Viridiplantae</taxon>
        <taxon>Streptophyta</taxon>
        <taxon>Embryophyta</taxon>
        <taxon>Tracheophyta</taxon>
        <taxon>Spermatophyta</taxon>
        <taxon>Magnoliopsida</taxon>
        <taxon>eudicotyledons</taxon>
        <taxon>Gunneridae</taxon>
        <taxon>Pentapetalae</taxon>
        <taxon>rosids</taxon>
        <taxon>fabids</taxon>
        <taxon>Fabales</taxon>
        <taxon>Fabaceae</taxon>
        <taxon>Papilionoideae</taxon>
        <taxon>50 kb inversion clade</taxon>
        <taxon>NPAAA clade</taxon>
        <taxon>indigoferoid/millettioid clade</taxon>
        <taxon>Phaseoleae</taxon>
        <taxon>Sphenostylis</taxon>
    </lineage>
</organism>
<evidence type="ECO:0000313" key="6">
    <source>
        <dbReference type="EMBL" id="CAJ1976842.1"/>
    </source>
</evidence>
<reference evidence="6" key="1">
    <citation type="submission" date="2023-10" db="EMBL/GenBank/DDBJ databases">
        <authorList>
            <person name="Domelevo Entfellner J.-B."/>
        </authorList>
    </citation>
    <scope>NUCLEOTIDE SEQUENCE</scope>
</reference>
<dbReference type="FunFam" id="3.30.460.10:FF:000019">
    <property type="entry name" value="tRNA nucleotidyltransferase cca2"/>
    <property type="match status" value="1"/>
</dbReference>
<dbReference type="InterPro" id="IPR043519">
    <property type="entry name" value="NT_sf"/>
</dbReference>
<comment type="similarity">
    <text evidence="1 4">Belongs to the tRNA nucleotidyltransferase/poly(A) polymerase family.</text>
</comment>
<dbReference type="SUPFAM" id="SSF81301">
    <property type="entry name" value="Nucleotidyltransferase"/>
    <property type="match status" value="1"/>
</dbReference>
<dbReference type="PANTHER" id="PTHR13734:SF5">
    <property type="entry name" value="CCA TRNA NUCLEOTIDYLTRANSFERASE, MITOCHONDRIAL"/>
    <property type="match status" value="1"/>
</dbReference>
<dbReference type="Proteomes" id="UP001189624">
    <property type="component" value="Chromosome 10"/>
</dbReference>
<dbReference type="FunFam" id="1.10.3090.10:FF:000008">
    <property type="entry name" value="Polynucleotide adenylyltransferase family protein"/>
    <property type="match status" value="1"/>
</dbReference>
<keyword evidence="2 4" id="KW-0808">Transferase</keyword>
<keyword evidence="7" id="KW-1185">Reference proteome</keyword>
<dbReference type="CDD" id="cd05398">
    <property type="entry name" value="NT_ClassII-CCAase"/>
    <property type="match status" value="1"/>
</dbReference>
<evidence type="ECO:0000313" key="7">
    <source>
        <dbReference type="Proteomes" id="UP001189624"/>
    </source>
</evidence>
<dbReference type="AlphaFoldDB" id="A0AA86W1U7"/>
<dbReference type="SUPFAM" id="SSF81891">
    <property type="entry name" value="Poly A polymerase C-terminal region-like"/>
    <property type="match status" value="1"/>
</dbReference>
<dbReference type="Gene3D" id="3.30.460.10">
    <property type="entry name" value="Beta Polymerase, domain 2"/>
    <property type="match status" value="1"/>
</dbReference>
<keyword evidence="3 4" id="KW-0694">RNA-binding</keyword>
<sequence length="646" mass="73129">MSYYNTDATSLPVCAGFPRKCVLQSDKHSCHLSTTDTDVGQLTHRITLDTSDFMRVALKTATRLLVAHPTPNFSVRALSLSQSHTQTPILLLPFHSHRPAKTLVRIAAPSYRTCSCAPMSTVQVRDRIDLSDTERTIFDRLLATLHHFHLQTQLRVAGGWVRDKLLGKECYDIDIALDDMMGTEFVDKVREYLLTIGEDAQGVCVIESNPDQSKHLETARMRLFDIWIDFVNLRSEEYTENSRIPSKQRFGTAEEDAYRRDLTINSLFYNINTDSVEDFTKRGILDLKSGKIVTPLPPKATFLDDPLRVLRAIRFGARFDFTLDEDLKVAAASDDVKDALAAKISRERIGTEIDLMISGNQPVKAITYICELTLFWIVFSLPPEFEPVISDGCESTFASSVRDSGSGRHSRLCKTCLHTAWNLIHLLGDSTFTAEQKRLTLCAALFLPLRNTTYREKKAKKIPVVNHIIRESLKRKAKDAEMVLNLHQASHKFLSLFPCLASGEDVQVVDHDWMGGLGDVPVSSRVRVLTGFLLRELKDFWRVALLISTILHPIDIEDEPSQLDKRRDLFNTVENSIIKLGLERVWDVKQLINGKDVMNTLELKGGPPVKEWLDKAMAWQLAHPSGTAEDCIEWLRETNSKRVKLQ</sequence>
<dbReference type="GO" id="GO:0052929">
    <property type="term" value="F:ATP:3'-cytidine-cytidine-tRNA adenylyltransferase activity"/>
    <property type="evidence" value="ECO:0007669"/>
    <property type="project" value="TreeGrafter"/>
</dbReference>
<dbReference type="GO" id="GO:0001680">
    <property type="term" value="P:tRNA 3'-terminal CCA addition"/>
    <property type="evidence" value="ECO:0007669"/>
    <property type="project" value="UniProtKB-ARBA"/>
</dbReference>
<dbReference type="GO" id="GO:0003723">
    <property type="term" value="F:RNA binding"/>
    <property type="evidence" value="ECO:0007669"/>
    <property type="project" value="UniProtKB-KW"/>
</dbReference>
<evidence type="ECO:0000256" key="1">
    <source>
        <dbReference type="ARBA" id="ARBA00007265"/>
    </source>
</evidence>
<dbReference type="GO" id="GO:0005739">
    <property type="term" value="C:mitochondrion"/>
    <property type="evidence" value="ECO:0007669"/>
    <property type="project" value="UniProtKB-ARBA"/>
</dbReference>
<dbReference type="Pfam" id="PF01743">
    <property type="entry name" value="PolyA_pol"/>
    <property type="match status" value="1"/>
</dbReference>
<dbReference type="GO" id="GO:0052927">
    <property type="term" value="F:CC tRNA cytidylyltransferase activity"/>
    <property type="evidence" value="ECO:0007669"/>
    <property type="project" value="TreeGrafter"/>
</dbReference>
<dbReference type="Gene3D" id="1.10.3090.10">
    <property type="entry name" value="cca-adding enzyme, domain 2"/>
    <property type="match status" value="1"/>
</dbReference>
<proteinExistence type="inferred from homology"/>